<evidence type="ECO:0000313" key="1">
    <source>
        <dbReference type="EMBL" id="CAH2058033.1"/>
    </source>
</evidence>
<reference evidence="1" key="1">
    <citation type="submission" date="2022-03" db="EMBL/GenBank/DDBJ databases">
        <authorList>
            <person name="Martin H S."/>
        </authorList>
    </citation>
    <scope>NUCLEOTIDE SEQUENCE</scope>
</reference>
<organism evidence="1 2">
    <name type="scientific">Iphiclides podalirius</name>
    <name type="common">scarce swallowtail</name>
    <dbReference type="NCBI Taxonomy" id="110791"/>
    <lineage>
        <taxon>Eukaryota</taxon>
        <taxon>Metazoa</taxon>
        <taxon>Ecdysozoa</taxon>
        <taxon>Arthropoda</taxon>
        <taxon>Hexapoda</taxon>
        <taxon>Insecta</taxon>
        <taxon>Pterygota</taxon>
        <taxon>Neoptera</taxon>
        <taxon>Endopterygota</taxon>
        <taxon>Lepidoptera</taxon>
        <taxon>Glossata</taxon>
        <taxon>Ditrysia</taxon>
        <taxon>Papilionoidea</taxon>
        <taxon>Papilionidae</taxon>
        <taxon>Papilioninae</taxon>
        <taxon>Iphiclides</taxon>
    </lineage>
</organism>
<protein>
    <submittedName>
        <fullName evidence="1">Uncharacterized protein</fullName>
    </submittedName>
</protein>
<name>A0ABN8IKI0_9NEOP</name>
<sequence>MGVKRNGAGGWGRDGNVEVFDVNLIYSPNIGPYYVRSPSRRIEVESDAKSDGAEPPRLRAKLMATVSASKVLRPRRDARDSRPV</sequence>
<dbReference type="Proteomes" id="UP000837857">
    <property type="component" value="Chromosome 25"/>
</dbReference>
<feature type="non-terminal residue" evidence="1">
    <location>
        <position position="1"/>
    </location>
</feature>
<gene>
    <name evidence="1" type="ORF">IPOD504_LOCUS10408</name>
</gene>
<keyword evidence="2" id="KW-1185">Reference proteome</keyword>
<accession>A0ABN8IKI0</accession>
<evidence type="ECO:0000313" key="2">
    <source>
        <dbReference type="Proteomes" id="UP000837857"/>
    </source>
</evidence>
<dbReference type="EMBL" id="OW152837">
    <property type="protein sequence ID" value="CAH2058033.1"/>
    <property type="molecule type" value="Genomic_DNA"/>
</dbReference>
<proteinExistence type="predicted"/>